<dbReference type="EMBL" id="VIIS01000869">
    <property type="protein sequence ID" value="KAF0304159.1"/>
    <property type="molecule type" value="Genomic_DNA"/>
</dbReference>
<comment type="caution">
    <text evidence="5">The sequence shown here is derived from an EMBL/GenBank/DDBJ whole genome shotgun (WGS) entry which is preliminary data.</text>
</comment>
<sequence>MWVRTVLLLTSSWLVWASQDAPEYAKQQRQALTSHAYQRAVRSPEERWARFTTGINTREGQLLLRTKRGIKDGDGHVITSFRHIPGKALNVATRLVTDISMRPHSDFFEISLKNLGATIITFLFQGAASHNIDVRPEQIRLISDPLAPENVLTDHLEPLPPPPPTTPTPVTQPPSHPDPPVEVTTPAPPDAPTPVPDLSYHFNFPTQCGVRPTFGLSDFERLLEPSGNRERTRVVGGTPVATGTYPWQAQIEISNERGSGYEHSCGGIVISDDLILTAAHCHTKHENNYQVRVAQNDLQNPDDPDERVLAVESVYRNPGHRPDLQQGQRNDIAMMRLKFRRGEPHGLRFSDYIQPLCLPAQNTTLVIGQQCQISGWGLVDANHPKSADYASRFLRGALIEILDPAICRRAYGNRFDERRWFAAGIVSFGWECGAAGHPGVYTRVSAYLEFVHRTAAFLTDVEVVV</sequence>
<dbReference type="GO" id="GO:0006508">
    <property type="term" value="P:proteolysis"/>
    <property type="evidence" value="ECO:0007669"/>
    <property type="project" value="UniProtKB-KW"/>
</dbReference>
<evidence type="ECO:0000256" key="3">
    <source>
        <dbReference type="SAM" id="SignalP"/>
    </source>
</evidence>
<evidence type="ECO:0000256" key="1">
    <source>
        <dbReference type="ARBA" id="ARBA00023157"/>
    </source>
</evidence>
<dbReference type="AlphaFoldDB" id="A0A6A4WG05"/>
<proteinExistence type="predicted"/>
<dbReference type="Proteomes" id="UP000440578">
    <property type="component" value="Unassembled WGS sequence"/>
</dbReference>
<organism evidence="5 6">
    <name type="scientific">Amphibalanus amphitrite</name>
    <name type="common">Striped barnacle</name>
    <name type="synonym">Balanus amphitrite</name>
    <dbReference type="NCBI Taxonomy" id="1232801"/>
    <lineage>
        <taxon>Eukaryota</taxon>
        <taxon>Metazoa</taxon>
        <taxon>Ecdysozoa</taxon>
        <taxon>Arthropoda</taxon>
        <taxon>Crustacea</taxon>
        <taxon>Multicrustacea</taxon>
        <taxon>Cirripedia</taxon>
        <taxon>Thoracica</taxon>
        <taxon>Thoracicalcarea</taxon>
        <taxon>Balanomorpha</taxon>
        <taxon>Balanoidea</taxon>
        <taxon>Balanidae</taxon>
        <taxon>Amphibalaninae</taxon>
        <taxon>Amphibalanus</taxon>
    </lineage>
</organism>
<feature type="region of interest" description="Disordered" evidence="2">
    <location>
        <begin position="151"/>
        <end position="196"/>
    </location>
</feature>
<feature type="domain" description="Peptidase S1" evidence="4">
    <location>
        <begin position="234"/>
        <end position="456"/>
    </location>
</feature>
<keyword evidence="3" id="KW-0732">Signal</keyword>
<keyword evidence="5" id="KW-0472">Membrane</keyword>
<dbReference type="PROSITE" id="PS00134">
    <property type="entry name" value="TRYPSIN_HIS"/>
    <property type="match status" value="1"/>
</dbReference>
<dbReference type="OrthoDB" id="6515277at2759"/>
<dbReference type="SMART" id="SM00020">
    <property type="entry name" value="Tryp_SPc"/>
    <property type="match status" value="1"/>
</dbReference>
<gene>
    <name evidence="5" type="primary">Tmprss9_2</name>
    <name evidence="5" type="ORF">FJT64_002820</name>
</gene>
<dbReference type="SUPFAM" id="SSF50494">
    <property type="entry name" value="Trypsin-like serine proteases"/>
    <property type="match status" value="1"/>
</dbReference>
<feature type="chain" id="PRO_5025451084" evidence="3">
    <location>
        <begin position="18"/>
        <end position="465"/>
    </location>
</feature>
<dbReference type="InterPro" id="IPR043504">
    <property type="entry name" value="Peptidase_S1_PA_chymotrypsin"/>
</dbReference>
<keyword evidence="5" id="KW-0378">Hydrolase</keyword>
<dbReference type="InterPro" id="IPR001254">
    <property type="entry name" value="Trypsin_dom"/>
</dbReference>
<evidence type="ECO:0000256" key="2">
    <source>
        <dbReference type="SAM" id="MobiDB-lite"/>
    </source>
</evidence>
<dbReference type="PANTHER" id="PTHR24252:SF7">
    <property type="entry name" value="HYALIN"/>
    <property type="match status" value="1"/>
</dbReference>
<dbReference type="PROSITE" id="PS50240">
    <property type="entry name" value="TRYPSIN_DOM"/>
    <property type="match status" value="1"/>
</dbReference>
<dbReference type="CDD" id="cd00190">
    <property type="entry name" value="Tryp_SPc"/>
    <property type="match status" value="1"/>
</dbReference>
<feature type="compositionally biased region" description="Pro residues" evidence="2">
    <location>
        <begin position="158"/>
        <end position="195"/>
    </location>
</feature>
<feature type="signal peptide" evidence="3">
    <location>
        <begin position="1"/>
        <end position="17"/>
    </location>
</feature>
<evidence type="ECO:0000259" key="4">
    <source>
        <dbReference type="PROSITE" id="PS50240"/>
    </source>
</evidence>
<dbReference type="Gene3D" id="2.40.10.10">
    <property type="entry name" value="Trypsin-like serine proteases"/>
    <property type="match status" value="1"/>
</dbReference>
<evidence type="ECO:0000313" key="5">
    <source>
        <dbReference type="EMBL" id="KAF0304159.1"/>
    </source>
</evidence>
<dbReference type="PANTHER" id="PTHR24252">
    <property type="entry name" value="ACROSIN-RELATED"/>
    <property type="match status" value="1"/>
</dbReference>
<accession>A0A6A4WG05</accession>
<name>A0A6A4WG05_AMPAM</name>
<evidence type="ECO:0000313" key="6">
    <source>
        <dbReference type="Proteomes" id="UP000440578"/>
    </source>
</evidence>
<keyword evidence="6" id="KW-1185">Reference proteome</keyword>
<dbReference type="InterPro" id="IPR018114">
    <property type="entry name" value="TRYPSIN_HIS"/>
</dbReference>
<reference evidence="5 6" key="1">
    <citation type="submission" date="2019-07" db="EMBL/GenBank/DDBJ databases">
        <title>Draft genome assembly of a fouling barnacle, Amphibalanus amphitrite (Darwin, 1854): The first reference genome for Thecostraca.</title>
        <authorList>
            <person name="Kim W."/>
        </authorList>
    </citation>
    <scope>NUCLEOTIDE SEQUENCE [LARGE SCALE GENOMIC DNA]</scope>
    <source>
        <strain evidence="5">SNU_AA5</strain>
        <tissue evidence="5">Soma without cirri and trophi</tissue>
    </source>
</reference>
<keyword evidence="1" id="KW-1015">Disulfide bond</keyword>
<dbReference type="InterPro" id="IPR009003">
    <property type="entry name" value="Peptidase_S1_PA"/>
</dbReference>
<protein>
    <submittedName>
        <fullName evidence="5">Transmembrane protease serine 9</fullName>
    </submittedName>
</protein>
<keyword evidence="5" id="KW-0812">Transmembrane</keyword>
<dbReference type="Pfam" id="PF00089">
    <property type="entry name" value="Trypsin"/>
    <property type="match status" value="1"/>
</dbReference>
<dbReference type="GO" id="GO:0004252">
    <property type="term" value="F:serine-type endopeptidase activity"/>
    <property type="evidence" value="ECO:0007669"/>
    <property type="project" value="InterPro"/>
</dbReference>
<keyword evidence="5" id="KW-0645">Protease</keyword>